<dbReference type="Pfam" id="PF11711">
    <property type="entry name" value="Tim54"/>
    <property type="match status" value="1"/>
</dbReference>
<dbReference type="PANTHER" id="PTHR12358:SF101">
    <property type="entry name" value="MITOCHONDRIAL IMPORT INNER MEMBRANE TRANSLOCASE SUBUNIT TIM54"/>
    <property type="match status" value="1"/>
</dbReference>
<feature type="region of interest" description="Disordered" evidence="13">
    <location>
        <begin position="260"/>
        <end position="357"/>
    </location>
</feature>
<name>A0A0P1KQL5_9SACH</name>
<comment type="subcellular location">
    <subcellularLocation>
        <location evidence="1">Mitochondrion inner membrane</location>
        <topology evidence="1">Single-pass membrane protein</topology>
    </subcellularLocation>
</comment>
<dbReference type="OrthoDB" id="5598305at2759"/>
<evidence type="ECO:0000256" key="5">
    <source>
        <dbReference type="ARBA" id="ARBA00022692"/>
    </source>
</evidence>
<evidence type="ECO:0000256" key="6">
    <source>
        <dbReference type="ARBA" id="ARBA00022792"/>
    </source>
</evidence>
<dbReference type="PANTHER" id="PTHR12358">
    <property type="entry name" value="SPHINGOSINE KINASE"/>
    <property type="match status" value="1"/>
</dbReference>
<keyword evidence="12" id="KW-0175">Coiled coil</keyword>
<feature type="coiled-coil region" evidence="12">
    <location>
        <begin position="137"/>
        <end position="164"/>
    </location>
</feature>
<evidence type="ECO:0000256" key="3">
    <source>
        <dbReference type="ARBA" id="ARBA00020796"/>
    </source>
</evidence>
<dbReference type="GO" id="GO:0015031">
    <property type="term" value="P:protein transport"/>
    <property type="evidence" value="ECO:0007669"/>
    <property type="project" value="UniProtKB-KW"/>
</dbReference>
<dbReference type="GO" id="GO:0005743">
    <property type="term" value="C:mitochondrial inner membrane"/>
    <property type="evidence" value="ECO:0007669"/>
    <property type="project" value="UniProtKB-SubCell"/>
</dbReference>
<evidence type="ECO:0000256" key="7">
    <source>
        <dbReference type="ARBA" id="ARBA00022927"/>
    </source>
</evidence>
<organism evidence="14 15">
    <name type="scientific">Lachancea quebecensis</name>
    <dbReference type="NCBI Taxonomy" id="1654605"/>
    <lineage>
        <taxon>Eukaryota</taxon>
        <taxon>Fungi</taxon>
        <taxon>Dikarya</taxon>
        <taxon>Ascomycota</taxon>
        <taxon>Saccharomycotina</taxon>
        <taxon>Saccharomycetes</taxon>
        <taxon>Saccharomycetales</taxon>
        <taxon>Saccharomycetaceae</taxon>
        <taxon>Lachancea</taxon>
    </lineage>
</organism>
<evidence type="ECO:0000313" key="14">
    <source>
        <dbReference type="EMBL" id="CUS21105.1"/>
    </source>
</evidence>
<keyword evidence="15" id="KW-1185">Reference proteome</keyword>
<evidence type="ECO:0000256" key="9">
    <source>
        <dbReference type="ARBA" id="ARBA00023010"/>
    </source>
</evidence>
<gene>
    <name evidence="14" type="ORF">LAQU0_S02e05974g</name>
</gene>
<evidence type="ECO:0000256" key="12">
    <source>
        <dbReference type="SAM" id="Coils"/>
    </source>
</evidence>
<keyword evidence="8" id="KW-1133">Transmembrane helix</keyword>
<evidence type="ECO:0000256" key="2">
    <source>
        <dbReference type="ARBA" id="ARBA00006355"/>
    </source>
</evidence>
<evidence type="ECO:0000256" key="13">
    <source>
        <dbReference type="SAM" id="MobiDB-lite"/>
    </source>
</evidence>
<evidence type="ECO:0000313" key="15">
    <source>
        <dbReference type="Proteomes" id="UP000236544"/>
    </source>
</evidence>
<evidence type="ECO:0000256" key="1">
    <source>
        <dbReference type="ARBA" id="ARBA00004434"/>
    </source>
</evidence>
<dbReference type="AlphaFoldDB" id="A0A0P1KQL5"/>
<keyword evidence="6" id="KW-0999">Mitochondrion inner membrane</keyword>
<comment type="similarity">
    <text evidence="2">Belongs to the TIM54 family.</text>
</comment>
<keyword evidence="7" id="KW-0653">Protein transport</keyword>
<evidence type="ECO:0000256" key="8">
    <source>
        <dbReference type="ARBA" id="ARBA00022989"/>
    </source>
</evidence>
<reference evidence="15" key="1">
    <citation type="submission" date="2015-10" db="EMBL/GenBank/DDBJ databases">
        <authorList>
            <person name="Devillers H."/>
        </authorList>
    </citation>
    <scope>NUCLEOTIDE SEQUENCE [LARGE SCALE GENOMIC DNA]</scope>
</reference>
<evidence type="ECO:0000256" key="4">
    <source>
        <dbReference type="ARBA" id="ARBA00022448"/>
    </source>
</evidence>
<keyword evidence="10" id="KW-0496">Mitochondrion</keyword>
<evidence type="ECO:0000256" key="11">
    <source>
        <dbReference type="ARBA" id="ARBA00023136"/>
    </source>
</evidence>
<feature type="compositionally biased region" description="Pro residues" evidence="13">
    <location>
        <begin position="335"/>
        <end position="345"/>
    </location>
</feature>
<keyword evidence="11" id="KW-0472">Membrane</keyword>
<dbReference type="InterPro" id="IPR021056">
    <property type="entry name" value="Mt_import_IM_translocase_Tim54"/>
</dbReference>
<accession>A0A0P1KQL5</accession>
<protein>
    <recommendedName>
        <fullName evidence="3">Mitochondrial import inner membrane translocase subunit TIM54</fullName>
    </recommendedName>
</protein>
<proteinExistence type="inferred from homology"/>
<keyword evidence="9" id="KW-0811">Translocation</keyword>
<keyword evidence="5" id="KW-0812">Transmembrane</keyword>
<evidence type="ECO:0000256" key="10">
    <source>
        <dbReference type="ARBA" id="ARBA00023128"/>
    </source>
</evidence>
<sequence>MPSSENPASLQDGPKVLKKPGYSNPAFKAMGIPSLRLPSRNWMIFWTVLTVSVSGIVYDKQQQKKIVKKWCETVQPLSEEKFPVNEVPRKVTVFVAPPPSDYLDTSMSVWRRFIKPVLYSSGVDYEVFTEEKQGPIRAEVAERIRELRRELIKHEEELKHLEDERKIWSRCKRVLSSKFKHTRSSEELDQEMEKVAAEKFKAEFDYKNLLGVYYKSKNRSSKVVAEDALVSNPEMAGGVICIGRGAYKEYIEGVHEGILGPLEPATTTSTRTEADLEETPALPETLSEVVQTEEIDKNSNEGSENSTPGAEAVPPPHENTEDENLKDANVDPETPAKPKPVPKPYISPKDYQSADLPQEFSSPNVVRDLGTGVPALFYQPILVIPMPNLVGFLNIPERIYRYYRKRYLAEEYCKAAASCVLQKVRPFDSTNDLNAAKTEENDWPKKWVQQGMEKDSPWVQELQGDHRVLEKLSVYDPLLIEKE</sequence>
<keyword evidence="4" id="KW-0813">Transport</keyword>
<dbReference type="InterPro" id="IPR050187">
    <property type="entry name" value="Lipid_Phosphate_FormReg"/>
</dbReference>
<dbReference type="EMBL" id="LN890542">
    <property type="protein sequence ID" value="CUS21105.1"/>
    <property type="molecule type" value="Genomic_DNA"/>
</dbReference>
<dbReference type="Proteomes" id="UP000236544">
    <property type="component" value="Unassembled WGS sequence"/>
</dbReference>